<evidence type="ECO:0000256" key="1">
    <source>
        <dbReference type="SAM" id="MobiDB-lite"/>
    </source>
</evidence>
<dbReference type="AlphaFoldDB" id="A0A8X7PGJ0"/>
<feature type="compositionally biased region" description="Polar residues" evidence="1">
    <location>
        <begin position="171"/>
        <end position="192"/>
    </location>
</feature>
<feature type="compositionally biased region" description="Basic and acidic residues" evidence="1">
    <location>
        <begin position="161"/>
        <end position="170"/>
    </location>
</feature>
<feature type="compositionally biased region" description="Basic and acidic residues" evidence="1">
    <location>
        <begin position="203"/>
        <end position="213"/>
    </location>
</feature>
<reference evidence="2 3" key="1">
    <citation type="submission" date="2020-02" db="EMBL/GenBank/DDBJ databases">
        <authorList>
            <person name="Ma Q."/>
            <person name="Huang Y."/>
            <person name="Song X."/>
            <person name="Pei D."/>
        </authorList>
    </citation>
    <scope>NUCLEOTIDE SEQUENCE [LARGE SCALE GENOMIC DNA]</scope>
    <source>
        <strain evidence="2">Sxm20200214</strain>
        <tissue evidence="2">Leaf</tissue>
    </source>
</reference>
<feature type="region of interest" description="Disordered" evidence="1">
    <location>
        <begin position="83"/>
        <end position="103"/>
    </location>
</feature>
<feature type="compositionally biased region" description="Polar residues" evidence="1">
    <location>
        <begin position="151"/>
        <end position="160"/>
    </location>
</feature>
<comment type="caution">
    <text evidence="2">The sequence shown here is derived from an EMBL/GenBank/DDBJ whole genome shotgun (WGS) entry which is preliminary data.</text>
</comment>
<sequence length="233" mass="24618">MEDLSPLPEADNGGVTVTESSTPIAESASSKTNIALQPKVSEKSEDATTRDCSIQYQTSVSPLRDLSPLPEADTGGVTVIESSTPIAETASSKTNSALQPEDATTRACSIQYETSISLLGEDMSPPLLEADKDGGVIVTESSTPIAEAAFSKTNNGSQTEDIQKPDDESTKSVTLRNNIGECSTHDLPSNDETALDSAVENGNDGKDAKEDQLKETTTILQKRVFKAFSTATR</sequence>
<evidence type="ECO:0000313" key="2">
    <source>
        <dbReference type="EMBL" id="KAG2250257.1"/>
    </source>
</evidence>
<name>A0A8X7PGJ0_BRACI</name>
<proteinExistence type="predicted"/>
<accession>A0A8X7PGJ0</accession>
<feature type="compositionally biased region" description="Basic and acidic residues" evidence="1">
    <location>
        <begin position="40"/>
        <end position="49"/>
    </location>
</feature>
<protein>
    <submittedName>
        <fullName evidence="2">Uncharacterized protein</fullName>
    </submittedName>
</protein>
<dbReference type="Proteomes" id="UP000886595">
    <property type="component" value="Unassembled WGS sequence"/>
</dbReference>
<gene>
    <name evidence="2" type="ORF">Bca52824_080393</name>
</gene>
<feature type="region of interest" description="Disordered" evidence="1">
    <location>
        <begin position="151"/>
        <end position="213"/>
    </location>
</feature>
<feature type="compositionally biased region" description="Polar residues" evidence="1">
    <location>
        <begin position="83"/>
        <end position="98"/>
    </location>
</feature>
<feature type="region of interest" description="Disordered" evidence="1">
    <location>
        <begin position="1"/>
        <end position="51"/>
    </location>
</feature>
<dbReference type="OrthoDB" id="1079306at2759"/>
<feature type="compositionally biased region" description="Polar residues" evidence="1">
    <location>
        <begin position="15"/>
        <end position="35"/>
    </location>
</feature>
<keyword evidence="3" id="KW-1185">Reference proteome</keyword>
<organism evidence="2 3">
    <name type="scientific">Brassica carinata</name>
    <name type="common">Ethiopian mustard</name>
    <name type="synonym">Abyssinian cabbage</name>
    <dbReference type="NCBI Taxonomy" id="52824"/>
    <lineage>
        <taxon>Eukaryota</taxon>
        <taxon>Viridiplantae</taxon>
        <taxon>Streptophyta</taxon>
        <taxon>Embryophyta</taxon>
        <taxon>Tracheophyta</taxon>
        <taxon>Spermatophyta</taxon>
        <taxon>Magnoliopsida</taxon>
        <taxon>eudicotyledons</taxon>
        <taxon>Gunneridae</taxon>
        <taxon>Pentapetalae</taxon>
        <taxon>rosids</taxon>
        <taxon>malvids</taxon>
        <taxon>Brassicales</taxon>
        <taxon>Brassicaceae</taxon>
        <taxon>Brassiceae</taxon>
        <taxon>Brassica</taxon>
    </lineage>
</organism>
<evidence type="ECO:0000313" key="3">
    <source>
        <dbReference type="Proteomes" id="UP000886595"/>
    </source>
</evidence>
<dbReference type="EMBL" id="JAAMPC010000016">
    <property type="protein sequence ID" value="KAG2250257.1"/>
    <property type="molecule type" value="Genomic_DNA"/>
</dbReference>